<dbReference type="InterPro" id="IPR000184">
    <property type="entry name" value="Bac_surfAg_D15"/>
</dbReference>
<evidence type="ECO:0000256" key="8">
    <source>
        <dbReference type="HAMAP-Rule" id="MF_01430"/>
    </source>
</evidence>
<dbReference type="PROSITE" id="PS51779">
    <property type="entry name" value="POTRA"/>
    <property type="match status" value="4"/>
</dbReference>
<comment type="subunit">
    <text evidence="8">Part of the Bam complex.</text>
</comment>
<dbReference type="InterPro" id="IPR039910">
    <property type="entry name" value="D15-like"/>
</dbReference>
<dbReference type="PANTHER" id="PTHR12815:SF23">
    <property type="entry name" value="OUTER MEMBRANE PROTEIN ASSEMBLY FACTOR BAMA"/>
    <property type="match status" value="1"/>
</dbReference>
<dbReference type="Pfam" id="PF07244">
    <property type="entry name" value="POTRA"/>
    <property type="match status" value="5"/>
</dbReference>
<dbReference type="Gene3D" id="2.40.160.50">
    <property type="entry name" value="membrane protein fhac: a member of the omp85/tpsb transporter family"/>
    <property type="match status" value="1"/>
</dbReference>
<dbReference type="GO" id="GO:0051205">
    <property type="term" value="P:protein insertion into membrane"/>
    <property type="evidence" value="ECO:0007669"/>
    <property type="project" value="UniProtKB-UniRule"/>
</dbReference>
<dbReference type="EMBL" id="CP069798">
    <property type="protein sequence ID" value="QRQ82608.1"/>
    <property type="molecule type" value="Genomic_DNA"/>
</dbReference>
<evidence type="ECO:0000256" key="6">
    <source>
        <dbReference type="ARBA" id="ARBA00023136"/>
    </source>
</evidence>
<comment type="similarity">
    <text evidence="8">Belongs to the BamA family.</text>
</comment>
<dbReference type="Proteomes" id="UP000653156">
    <property type="component" value="Chromosome"/>
</dbReference>
<dbReference type="GO" id="GO:0009279">
    <property type="term" value="C:cell outer membrane"/>
    <property type="evidence" value="ECO:0007669"/>
    <property type="project" value="UniProtKB-SubCell"/>
</dbReference>
<dbReference type="GO" id="GO:0043165">
    <property type="term" value="P:Gram-negative-bacterium-type cell outer membrane assembly"/>
    <property type="evidence" value="ECO:0007669"/>
    <property type="project" value="UniProtKB-UniRule"/>
</dbReference>
<keyword evidence="3 8" id="KW-0812">Transmembrane</keyword>
<dbReference type="InterPro" id="IPR034746">
    <property type="entry name" value="POTRA"/>
</dbReference>
<evidence type="ECO:0000256" key="5">
    <source>
        <dbReference type="ARBA" id="ARBA00022737"/>
    </source>
</evidence>
<evidence type="ECO:0000259" key="10">
    <source>
        <dbReference type="PROSITE" id="PS51779"/>
    </source>
</evidence>
<keyword evidence="6 8" id="KW-0472">Membrane</keyword>
<evidence type="ECO:0000256" key="1">
    <source>
        <dbReference type="ARBA" id="ARBA00004370"/>
    </source>
</evidence>
<feature type="domain" description="POTRA" evidence="10">
    <location>
        <begin position="25"/>
        <end position="92"/>
    </location>
</feature>
<dbReference type="InterPro" id="IPR023707">
    <property type="entry name" value="OM_assembly_BamA"/>
</dbReference>
<keyword evidence="2 8" id="KW-1134">Transmembrane beta strand</keyword>
<dbReference type="HAMAP" id="MF_01430">
    <property type="entry name" value="OM_assembly_BamA"/>
    <property type="match status" value="1"/>
</dbReference>
<evidence type="ECO:0000256" key="4">
    <source>
        <dbReference type="ARBA" id="ARBA00022729"/>
    </source>
</evidence>
<evidence type="ECO:0000313" key="12">
    <source>
        <dbReference type="Proteomes" id="UP000653156"/>
    </source>
</evidence>
<dbReference type="Pfam" id="PF01103">
    <property type="entry name" value="Omp85"/>
    <property type="match status" value="1"/>
</dbReference>
<gene>
    <name evidence="8 11" type="primary">bamA</name>
    <name evidence="11" type="ORF">JQU52_04235</name>
</gene>
<protein>
    <recommendedName>
        <fullName evidence="8 9">Outer membrane protein assembly factor BamA</fullName>
    </recommendedName>
</protein>
<evidence type="ECO:0000256" key="2">
    <source>
        <dbReference type="ARBA" id="ARBA00022452"/>
    </source>
</evidence>
<evidence type="ECO:0000256" key="3">
    <source>
        <dbReference type="ARBA" id="ARBA00022692"/>
    </source>
</evidence>
<feature type="signal peptide" evidence="8">
    <location>
        <begin position="1"/>
        <end position="21"/>
    </location>
</feature>
<keyword evidence="5 8" id="KW-0677">Repeat</keyword>
<dbReference type="Gene3D" id="3.10.20.310">
    <property type="entry name" value="membrane protein fhac"/>
    <property type="match status" value="5"/>
</dbReference>
<dbReference type="KEGG" id="ptes:JQU52_04235"/>
<feature type="chain" id="PRO_5035025449" description="Outer membrane protein assembly factor BamA" evidence="8">
    <location>
        <begin position="22"/>
        <end position="796"/>
    </location>
</feature>
<dbReference type="AlphaFoldDB" id="A0A892ZJK4"/>
<dbReference type="RefSeq" id="WP_230339892.1">
    <property type="nucleotide sequence ID" value="NZ_CP069798.1"/>
</dbReference>
<feature type="domain" description="POTRA" evidence="10">
    <location>
        <begin position="267"/>
        <end position="346"/>
    </location>
</feature>
<evidence type="ECO:0000313" key="11">
    <source>
        <dbReference type="EMBL" id="QRQ82608.1"/>
    </source>
</evidence>
<dbReference type="NCBIfam" id="TIGR03303">
    <property type="entry name" value="OM_YaeT"/>
    <property type="match status" value="1"/>
</dbReference>
<organism evidence="11 12">
    <name type="scientific">Paralysiella testudinis</name>
    <dbReference type="NCBI Taxonomy" id="2809020"/>
    <lineage>
        <taxon>Bacteria</taxon>
        <taxon>Pseudomonadati</taxon>
        <taxon>Pseudomonadota</taxon>
        <taxon>Betaproteobacteria</taxon>
        <taxon>Neisseriales</taxon>
        <taxon>Neisseriaceae</taxon>
        <taxon>Paralysiella</taxon>
    </lineage>
</organism>
<dbReference type="InterPro" id="IPR010827">
    <property type="entry name" value="BamA/TamA_POTRA"/>
</dbReference>
<feature type="domain" description="POTRA" evidence="10">
    <location>
        <begin position="349"/>
        <end position="423"/>
    </location>
</feature>
<comment type="function">
    <text evidence="8">Part of the outer membrane protein assembly complex, which is involved in assembly and insertion of beta-barrel proteins into the outer membrane.</text>
</comment>
<dbReference type="PANTHER" id="PTHR12815">
    <property type="entry name" value="SORTING AND ASSEMBLY MACHINERY SAMM50 PROTEIN FAMILY MEMBER"/>
    <property type="match status" value="1"/>
</dbReference>
<sequence length="796" mass="88799" precursor="true">MKLKHLTAVLMALGHASVALAAAPFTIQDIRVEGLQRTEPATVFNYLPVKVGDTFTEVQGEEIIKNLYATGFFDDVRVETLGNQVLLTVVERPVISSLNVTGGKTLSNDAIRKNLDAFGLGQSRSFNQATLNQAIAGLQQEYRNRGKNSVSITPEITRLERNRVAVDVKIDEGPTTTITDIEFNGNERYSDRQLRNQMSLSEGGLFTWISKSNRFSDTKFRQDLESINDFYQNNGYFDFRITHVDVAMSEDKKAQTIKVDVHEGQRYRWGKVAIEGDTREVPKAELEKLLTMKEGRWYDRSKMMDSLKTMQDRMGSAGYAFSQIDVRPQANPETGVVDFTLFVVPDRKVYVNRINISGNNKTRDEVVRRELRQMESAPYDVSKIQRSRERVELLGYFDNVQIDAQPVAGTPDQVDLAMSVNERATGSLEVAAGWVQNDGLVLSAGVSQDNLFGTGKSVSARVSNAKVSKQASLSFTDPYFTPDGVSLGYDIYYRSYNPSKSDSNRLGYKTDTYGIGARMGVPVTEYDRVNFGLGVERLGVKLYQNPPQRYQEFVSQNGENNWIVKGNVGWGRNKTDSALWPTRGYSTSVNLDSGLPGGGLQYYSLTHDQKWFFPLSKDFTLMLGGEVGYANSYGKTKKLPFFQNFYGGGLGSVRGYENGSLGPKFKTQYIDNSYSSTSSSYGGNYKAYAGAELLFPLPGIKDQRTVRLSLFADAGSVWDGQTYNALPYSTENPNGTNGAYTGEHKSSFSNELRYSAGAAVTWLSPLGPMKFSYAYPIKKKPEDQIQRFQFQLGTTF</sequence>
<evidence type="ECO:0000256" key="7">
    <source>
        <dbReference type="ARBA" id="ARBA00023237"/>
    </source>
</evidence>
<proteinExistence type="inferred from homology"/>
<keyword evidence="4 8" id="KW-0732">Signal</keyword>
<reference evidence="11" key="1">
    <citation type="submission" date="2021-02" db="EMBL/GenBank/DDBJ databases">
        <title>Neisseriaceae sp. 26B isolated from the cloaca of a Common Toad-headed Turtle (Mesoclemmys nasuta).</title>
        <authorList>
            <person name="Spergser J."/>
            <person name="Busse H.-J."/>
        </authorList>
    </citation>
    <scope>NUCLEOTIDE SEQUENCE</scope>
    <source>
        <strain evidence="11">26B</strain>
    </source>
</reference>
<evidence type="ECO:0000256" key="9">
    <source>
        <dbReference type="NCBIfam" id="TIGR03303"/>
    </source>
</evidence>
<feature type="domain" description="POTRA" evidence="10">
    <location>
        <begin position="176"/>
        <end position="264"/>
    </location>
</feature>
<keyword evidence="7 8" id="KW-0998">Cell outer membrane</keyword>
<accession>A0A892ZJK4</accession>
<dbReference type="PIRSF" id="PIRSF006076">
    <property type="entry name" value="OM_assembly_OMP85"/>
    <property type="match status" value="1"/>
</dbReference>
<keyword evidence="12" id="KW-1185">Reference proteome</keyword>
<comment type="subcellular location">
    <subcellularLocation>
        <location evidence="8">Cell outer membrane</location>
    </subcellularLocation>
    <subcellularLocation>
        <location evidence="1">Membrane</location>
    </subcellularLocation>
</comment>
<name>A0A892ZJK4_9NEIS</name>